<keyword evidence="2" id="KW-1185">Reference proteome</keyword>
<dbReference type="Proteomes" id="UP001143480">
    <property type="component" value="Unassembled WGS sequence"/>
</dbReference>
<comment type="caution">
    <text evidence="1">The sequence shown here is derived from an EMBL/GenBank/DDBJ whole genome shotgun (WGS) entry which is preliminary data.</text>
</comment>
<sequence>MILARRRGRATAAVATHVMSAEAGGLPAPRPNLVKLAQQAGLGTTYVGVPPRENPALDRLRKYGELAPGVDQAGFETWLDTPASWYVPPEYVTIDVDHSIRQGRFILVASA</sequence>
<evidence type="ECO:0000313" key="2">
    <source>
        <dbReference type="Proteomes" id="UP001143480"/>
    </source>
</evidence>
<dbReference type="AlphaFoldDB" id="A0A9W6KME6"/>
<dbReference type="EMBL" id="BSFP01000048">
    <property type="protein sequence ID" value="GLL04712.1"/>
    <property type="molecule type" value="Genomic_DNA"/>
</dbReference>
<organism evidence="1 2">
    <name type="scientific">Dactylosporangium matsuzakiense</name>
    <dbReference type="NCBI Taxonomy" id="53360"/>
    <lineage>
        <taxon>Bacteria</taxon>
        <taxon>Bacillati</taxon>
        <taxon>Actinomycetota</taxon>
        <taxon>Actinomycetes</taxon>
        <taxon>Micromonosporales</taxon>
        <taxon>Micromonosporaceae</taxon>
        <taxon>Dactylosporangium</taxon>
    </lineage>
</organism>
<gene>
    <name evidence="1" type="ORF">GCM10017581_064590</name>
</gene>
<reference evidence="1" key="2">
    <citation type="submission" date="2023-01" db="EMBL/GenBank/DDBJ databases">
        <authorList>
            <person name="Sun Q."/>
            <person name="Evtushenko L."/>
        </authorList>
    </citation>
    <scope>NUCLEOTIDE SEQUENCE</scope>
    <source>
        <strain evidence="1">VKM Ac-1321</strain>
    </source>
</reference>
<accession>A0A9W6KME6</accession>
<evidence type="ECO:0000313" key="1">
    <source>
        <dbReference type="EMBL" id="GLL04712.1"/>
    </source>
</evidence>
<protein>
    <submittedName>
        <fullName evidence="1">Uncharacterized protein</fullName>
    </submittedName>
</protein>
<name>A0A9W6KME6_9ACTN</name>
<proteinExistence type="predicted"/>
<reference evidence="1" key="1">
    <citation type="journal article" date="2014" name="Int. J. Syst. Evol. Microbiol.">
        <title>Complete genome sequence of Corynebacterium casei LMG S-19264T (=DSM 44701T), isolated from a smear-ripened cheese.</title>
        <authorList>
            <consortium name="US DOE Joint Genome Institute (JGI-PGF)"/>
            <person name="Walter F."/>
            <person name="Albersmeier A."/>
            <person name="Kalinowski J."/>
            <person name="Ruckert C."/>
        </authorList>
    </citation>
    <scope>NUCLEOTIDE SEQUENCE</scope>
    <source>
        <strain evidence="1">VKM Ac-1321</strain>
    </source>
</reference>